<dbReference type="Proteomes" id="UP001160130">
    <property type="component" value="Unassembled WGS sequence"/>
</dbReference>
<dbReference type="Gene3D" id="2.60.120.10">
    <property type="entry name" value="Jelly Rolls"/>
    <property type="match status" value="1"/>
</dbReference>
<dbReference type="Pfam" id="PF12973">
    <property type="entry name" value="Cupin_7"/>
    <property type="match status" value="1"/>
</dbReference>
<keyword evidence="2" id="KW-0560">Oxidoreductase</keyword>
<dbReference type="RefSeq" id="WP_280830630.1">
    <property type="nucleotide sequence ID" value="NZ_JARXVE010000001.1"/>
</dbReference>
<sequence length="171" mass="19456">MTTSTPHTAFDPPIFGHLGMRPELVVAPVSDERVWLEIEPLVWLRPLFFDMNTGAHGEVLRVRKGGVLSRHKHPSPVHGFVLKGEWHYLEHTWTAVEGSYVFEPPGEVHSLTVDGDCEEMQTLFFIQGPIVNIDENDQVVRVEDNIDLIERLREAYEANGLGADFVNQFIR</sequence>
<dbReference type="InterPro" id="IPR014710">
    <property type="entry name" value="RmlC-like_jellyroll"/>
</dbReference>
<dbReference type="SUPFAM" id="SSF51182">
    <property type="entry name" value="RmlC-like cupins"/>
    <property type="match status" value="1"/>
</dbReference>
<dbReference type="InterPro" id="IPR011051">
    <property type="entry name" value="RmlC_Cupin_sf"/>
</dbReference>
<protein>
    <submittedName>
        <fullName evidence="2">2,4'-dihydroxyacetophenone dioxygenase</fullName>
        <ecNumber evidence="2">1.13.11.41</ecNumber>
    </submittedName>
</protein>
<accession>A0ABT6KVS8</accession>
<evidence type="ECO:0000313" key="2">
    <source>
        <dbReference type="EMBL" id="MDH6193970.1"/>
    </source>
</evidence>
<name>A0ABT6KVS8_9MYCO</name>
<evidence type="ECO:0000313" key="3">
    <source>
        <dbReference type="Proteomes" id="UP001160130"/>
    </source>
</evidence>
<dbReference type="EMBL" id="JARXVE010000001">
    <property type="protein sequence ID" value="MDH6193970.1"/>
    <property type="molecule type" value="Genomic_DNA"/>
</dbReference>
<dbReference type="InterPro" id="IPR025979">
    <property type="entry name" value="ChrR-like_cupin_dom"/>
</dbReference>
<dbReference type="EC" id="1.13.11.41" evidence="2"/>
<proteinExistence type="predicted"/>
<gene>
    <name evidence="2" type="ORF">M2272_000591</name>
</gene>
<reference evidence="2 3" key="1">
    <citation type="submission" date="2023-04" db="EMBL/GenBank/DDBJ databases">
        <title>Forest soil microbial communities from Buena Vista Peninsula, Colon Province, Panama.</title>
        <authorList>
            <person name="Bouskill N."/>
        </authorList>
    </citation>
    <scope>NUCLEOTIDE SEQUENCE [LARGE SCALE GENOMIC DNA]</scope>
    <source>
        <strain evidence="2 3">AC80</strain>
    </source>
</reference>
<evidence type="ECO:0000259" key="1">
    <source>
        <dbReference type="Pfam" id="PF12973"/>
    </source>
</evidence>
<feature type="domain" description="ChrR-like cupin" evidence="1">
    <location>
        <begin position="31"/>
        <end position="129"/>
    </location>
</feature>
<keyword evidence="3" id="KW-1185">Reference proteome</keyword>
<keyword evidence="2" id="KW-0223">Dioxygenase</keyword>
<organism evidence="2 3">
    <name type="scientific">Mycolicibacterium frederiksbergense</name>
    <dbReference type="NCBI Taxonomy" id="117567"/>
    <lineage>
        <taxon>Bacteria</taxon>
        <taxon>Bacillati</taxon>
        <taxon>Actinomycetota</taxon>
        <taxon>Actinomycetes</taxon>
        <taxon>Mycobacteriales</taxon>
        <taxon>Mycobacteriaceae</taxon>
        <taxon>Mycolicibacterium</taxon>
    </lineage>
</organism>
<comment type="caution">
    <text evidence="2">The sequence shown here is derived from an EMBL/GenBank/DDBJ whole genome shotgun (WGS) entry which is preliminary data.</text>
</comment>
<dbReference type="GO" id="GO:0047073">
    <property type="term" value="F:2,4'-dihydroxyacetophenone dioxygenase activity"/>
    <property type="evidence" value="ECO:0007669"/>
    <property type="project" value="UniProtKB-EC"/>
</dbReference>
<dbReference type="CDD" id="cd20302">
    <property type="entry name" value="cupin_DAD"/>
    <property type="match status" value="1"/>
</dbReference>